<sequence>MNIFKNPCIACCILLFIHKIKSTYEYINTAQKQMHSTYKSIPIQNTQKSLRIMKMGALHEFKIEFAFDPRNFIDNWNIYKSKITGFYVDRSNGQQKKYPDVIFRHAQDLTRFSICTDIIDSLESLSLCNAGSFINIIDIPLFSDSNHPVYLITKTNNIYLKVHRLNIIVSDVKTAQLYLYEMYRAIYLNWINLYLIVKQCDVCCNEYNISCDCMDVLYSIHAWLWRDSYINHFINDILSLNKTLAYSLYLEYETLCCIKTIEHIRMMRSIYTVPNHSDTFKFGFKADTIRVATYCANEFLNFLYLAGRDTSGKRILSITSVEILFPLKVYGSANRSAFISQYNKILSQEIHLMNRLTKWIQNLSAMPNPVPYKYILIFDTIVDLEAVHINSALNMSVIGYAQKLKSDSEVFIELNIKQEIKVAAPEIINNQFIHSIVSKEVNEINIKSPDYKKKMSISFIETLNTTIEDCIQYLLLKFIVSMRSLNFGLEEGEKAALLFDHMRIIQEHGLTNTTVSDEFNKSAHIWWSSLGKYNKIYTRQLIGINLSFTVMQNTEEIPSVMFIYNRETTMFTKYMPNPGNSINSLNIPILNARITLL</sequence>
<dbReference type="HOGENOM" id="CLU_457152_0_0_1"/>
<feature type="chain" id="PRO_5003670385" evidence="1">
    <location>
        <begin position="23"/>
        <end position="597"/>
    </location>
</feature>
<reference evidence="2" key="1">
    <citation type="submission" date="2011-01" db="EMBL/GenBank/DDBJ databases">
        <title>The Genome Sequence of Nematocida parisii strain ERTm3.</title>
        <authorList>
            <consortium name="The Broad Institute Genome Sequencing Platform"/>
            <consortium name="The Broad Institute Genome Sequencing Center for Infectious Disease"/>
            <person name="Cuomo C."/>
            <person name="Troemel E."/>
            <person name="Young S.K."/>
            <person name="Zeng Q."/>
            <person name="Gargeya S."/>
            <person name="Fitzgerald M."/>
            <person name="Haas B."/>
            <person name="Abouelleil A."/>
            <person name="Alvarado L."/>
            <person name="Arachchi H.M."/>
            <person name="Berlin A."/>
            <person name="Chapman S.B."/>
            <person name="Gearin G."/>
            <person name="Goldberg J."/>
            <person name="Griggs A."/>
            <person name="Gujja S."/>
            <person name="Hansen M."/>
            <person name="Heiman D."/>
            <person name="Howarth C."/>
            <person name="Larimer J."/>
            <person name="Lui A."/>
            <person name="MacDonald P.J.P."/>
            <person name="McCowen C."/>
            <person name="Montmayeur A."/>
            <person name="Murphy C."/>
            <person name="Neiman D."/>
            <person name="Pearson M."/>
            <person name="Priest M."/>
            <person name="Roberts A."/>
            <person name="Saif S."/>
            <person name="Shea T."/>
            <person name="Sisk P."/>
            <person name="Stolte C."/>
            <person name="Sykes S."/>
            <person name="Wortman J."/>
            <person name="Nusbaum C."/>
            <person name="Birren B."/>
        </authorList>
    </citation>
    <scope>NUCLEOTIDE SEQUENCE</scope>
    <source>
        <strain evidence="2">ERTm3</strain>
    </source>
</reference>
<dbReference type="AlphaFoldDB" id="I3EDL4"/>
<evidence type="ECO:0000256" key="1">
    <source>
        <dbReference type="SAM" id="SignalP"/>
    </source>
</evidence>
<name>I3EDL4_NEMP3</name>
<feature type="signal peptide" evidence="1">
    <location>
        <begin position="1"/>
        <end position="22"/>
    </location>
</feature>
<dbReference type="InParanoid" id="I3EDL4"/>
<dbReference type="OrthoDB" id="10313614at2759"/>
<dbReference type="EMBL" id="GL870883">
    <property type="protein sequence ID" value="EIJ87311.1"/>
    <property type="molecule type" value="Genomic_DNA"/>
</dbReference>
<evidence type="ECO:0000313" key="2">
    <source>
        <dbReference type="EMBL" id="EIJ87311.1"/>
    </source>
</evidence>
<dbReference type="VEuPathDB" id="MicrosporidiaDB:NEQG_02434"/>
<evidence type="ECO:0000313" key="3">
    <source>
        <dbReference type="Proteomes" id="UP000002872"/>
    </source>
</evidence>
<protein>
    <submittedName>
        <fullName evidence="2">Uncharacterized protein</fullName>
    </submittedName>
</protein>
<accession>I3EDL4</accession>
<keyword evidence="3" id="KW-1185">Reference proteome</keyword>
<keyword evidence="1" id="KW-0732">Signal</keyword>
<dbReference type="Proteomes" id="UP000002872">
    <property type="component" value="Unassembled WGS sequence"/>
</dbReference>
<organism evidence="2 3">
    <name type="scientific">Nematocida parisii (strain ERTm3)</name>
    <name type="common">Nematode killer fungus</name>
    <dbReference type="NCBI Taxonomy" id="935791"/>
    <lineage>
        <taxon>Eukaryota</taxon>
        <taxon>Fungi</taxon>
        <taxon>Fungi incertae sedis</taxon>
        <taxon>Microsporidia</taxon>
        <taxon>Nematocida</taxon>
    </lineage>
</organism>
<gene>
    <name evidence="2" type="ORF">NEQG_02434</name>
</gene>
<proteinExistence type="predicted"/>